<keyword evidence="2" id="KW-1185">Reference proteome</keyword>
<reference evidence="3" key="1">
    <citation type="submission" date="2022-11" db="UniProtKB">
        <authorList>
            <consortium name="WormBaseParasite"/>
        </authorList>
    </citation>
    <scope>IDENTIFICATION</scope>
</reference>
<evidence type="ECO:0000313" key="3">
    <source>
        <dbReference type="WBParaSite" id="Gr19_v10_g6725.t1"/>
    </source>
</evidence>
<name>A0A914I4G7_GLORO</name>
<feature type="region of interest" description="Disordered" evidence="1">
    <location>
        <begin position="1"/>
        <end position="38"/>
    </location>
</feature>
<sequence>MVEAQHGEGGHLQQVGGLADGRLTGGRTSATGRERRRLGRRTLGKPYLIVFVLSKSLCSAGGLICPLTLYTSTKHHCHGASSSSSTLQHSGWMI</sequence>
<protein>
    <submittedName>
        <fullName evidence="3">Uncharacterized protein</fullName>
    </submittedName>
</protein>
<organism evidence="2 3">
    <name type="scientific">Globodera rostochiensis</name>
    <name type="common">Golden nematode worm</name>
    <name type="synonym">Heterodera rostochiensis</name>
    <dbReference type="NCBI Taxonomy" id="31243"/>
    <lineage>
        <taxon>Eukaryota</taxon>
        <taxon>Metazoa</taxon>
        <taxon>Ecdysozoa</taxon>
        <taxon>Nematoda</taxon>
        <taxon>Chromadorea</taxon>
        <taxon>Rhabditida</taxon>
        <taxon>Tylenchina</taxon>
        <taxon>Tylenchomorpha</taxon>
        <taxon>Tylenchoidea</taxon>
        <taxon>Heteroderidae</taxon>
        <taxon>Heteroderinae</taxon>
        <taxon>Globodera</taxon>
    </lineage>
</organism>
<dbReference type="AlphaFoldDB" id="A0A914I4G7"/>
<evidence type="ECO:0000256" key="1">
    <source>
        <dbReference type="SAM" id="MobiDB-lite"/>
    </source>
</evidence>
<dbReference type="Proteomes" id="UP000887572">
    <property type="component" value="Unplaced"/>
</dbReference>
<proteinExistence type="predicted"/>
<dbReference type="WBParaSite" id="Gr19_v10_g6725.t1">
    <property type="protein sequence ID" value="Gr19_v10_g6725.t1"/>
    <property type="gene ID" value="Gr19_v10_g6725"/>
</dbReference>
<evidence type="ECO:0000313" key="2">
    <source>
        <dbReference type="Proteomes" id="UP000887572"/>
    </source>
</evidence>
<accession>A0A914I4G7</accession>